<dbReference type="AlphaFoldDB" id="A0A0R0IWR4"/>
<dbReference type="STRING" id="3847.A0A0R0IWR4"/>
<reference evidence="10 11" key="1">
    <citation type="journal article" date="2010" name="Nature">
        <title>Genome sequence of the palaeopolyploid soybean.</title>
        <authorList>
            <person name="Schmutz J."/>
            <person name="Cannon S.B."/>
            <person name="Schlueter J."/>
            <person name="Ma J."/>
            <person name="Mitros T."/>
            <person name="Nelson W."/>
            <person name="Hyten D.L."/>
            <person name="Song Q."/>
            <person name="Thelen J.J."/>
            <person name="Cheng J."/>
            <person name="Xu D."/>
            <person name="Hellsten U."/>
            <person name="May G.D."/>
            <person name="Yu Y."/>
            <person name="Sakurai T."/>
            <person name="Umezawa T."/>
            <person name="Bhattacharyya M.K."/>
            <person name="Sandhu D."/>
            <person name="Valliyodan B."/>
            <person name="Lindquist E."/>
            <person name="Peto M."/>
            <person name="Grant D."/>
            <person name="Shu S."/>
            <person name="Goodstein D."/>
            <person name="Barry K."/>
            <person name="Futrell-Griggs M."/>
            <person name="Abernathy B."/>
            <person name="Du J."/>
            <person name="Tian Z."/>
            <person name="Zhu L."/>
            <person name="Gill N."/>
            <person name="Joshi T."/>
            <person name="Libault M."/>
            <person name="Sethuraman A."/>
            <person name="Zhang X.-C."/>
            <person name="Shinozaki K."/>
            <person name="Nguyen H.T."/>
            <person name="Wing R.A."/>
            <person name="Cregan P."/>
            <person name="Specht J."/>
            <person name="Grimwood J."/>
            <person name="Rokhsar D."/>
            <person name="Stacey G."/>
            <person name="Shoemaker R.C."/>
            <person name="Jackson S.A."/>
        </authorList>
    </citation>
    <scope>NUCLEOTIDE SEQUENCE</scope>
    <source>
        <strain evidence="11">cv. Williams 82</strain>
        <tissue evidence="10">Callus</tissue>
    </source>
</reference>
<protein>
    <recommendedName>
        <fullName evidence="13">DUF659 domain-containing protein</fullName>
    </recommendedName>
</protein>
<dbReference type="Proteomes" id="UP000008827">
    <property type="component" value="Chromosome 8"/>
</dbReference>
<dbReference type="Pfam" id="PF05699">
    <property type="entry name" value="Dimer_Tnp_hAT"/>
    <property type="match status" value="1"/>
</dbReference>
<gene>
    <name evidence="10" type="ORF">GLYMA_08G154000</name>
</gene>
<dbReference type="PANTHER" id="PTHR32166:SF74">
    <property type="entry name" value="OS05G0256350 PROTEIN"/>
    <property type="match status" value="1"/>
</dbReference>
<name>A0A0R0IWR4_SOYBN</name>
<comment type="subcellular location">
    <subcellularLocation>
        <location evidence="1">Nucleus</location>
    </subcellularLocation>
</comment>
<keyword evidence="12" id="KW-1185">Reference proteome</keyword>
<evidence type="ECO:0000256" key="3">
    <source>
        <dbReference type="ARBA" id="ARBA00022771"/>
    </source>
</evidence>
<dbReference type="GO" id="GO:0003677">
    <property type="term" value="F:DNA binding"/>
    <property type="evidence" value="ECO:0007669"/>
    <property type="project" value="UniProtKB-KW"/>
</dbReference>
<evidence type="ECO:0000256" key="6">
    <source>
        <dbReference type="ARBA" id="ARBA00023242"/>
    </source>
</evidence>
<evidence type="ECO:0000313" key="10">
    <source>
        <dbReference type="EMBL" id="KRH43503.1"/>
    </source>
</evidence>
<organism evidence="10">
    <name type="scientific">Glycine max</name>
    <name type="common">Soybean</name>
    <name type="synonym">Glycine hispida</name>
    <dbReference type="NCBI Taxonomy" id="3847"/>
    <lineage>
        <taxon>Eukaryota</taxon>
        <taxon>Viridiplantae</taxon>
        <taxon>Streptophyta</taxon>
        <taxon>Embryophyta</taxon>
        <taxon>Tracheophyta</taxon>
        <taxon>Spermatophyta</taxon>
        <taxon>Magnoliopsida</taxon>
        <taxon>eudicotyledons</taxon>
        <taxon>Gunneridae</taxon>
        <taxon>Pentapetalae</taxon>
        <taxon>rosids</taxon>
        <taxon>fabids</taxon>
        <taxon>Fabales</taxon>
        <taxon>Fabaceae</taxon>
        <taxon>Papilionoideae</taxon>
        <taxon>50 kb inversion clade</taxon>
        <taxon>NPAAA clade</taxon>
        <taxon>indigoferoid/millettioid clade</taxon>
        <taxon>Phaseoleae</taxon>
        <taxon>Glycine</taxon>
        <taxon>Glycine subgen. Soja</taxon>
    </lineage>
</organism>
<evidence type="ECO:0000259" key="9">
    <source>
        <dbReference type="Pfam" id="PF05699"/>
    </source>
</evidence>
<keyword evidence="2" id="KW-0479">Metal-binding</keyword>
<dbReference type="InParanoid" id="A0A0R0IWR4"/>
<keyword evidence="4" id="KW-0862">Zinc</keyword>
<evidence type="ECO:0000259" key="7">
    <source>
        <dbReference type="Pfam" id="PF02892"/>
    </source>
</evidence>
<dbReference type="GO" id="GO:0008270">
    <property type="term" value="F:zinc ion binding"/>
    <property type="evidence" value="ECO:0007669"/>
    <property type="project" value="UniProtKB-KW"/>
</dbReference>
<evidence type="ECO:0000256" key="1">
    <source>
        <dbReference type="ARBA" id="ARBA00004123"/>
    </source>
</evidence>
<evidence type="ECO:0000259" key="8">
    <source>
        <dbReference type="Pfam" id="PF04937"/>
    </source>
</evidence>
<evidence type="ECO:0000256" key="2">
    <source>
        <dbReference type="ARBA" id="ARBA00022723"/>
    </source>
</evidence>
<feature type="domain" description="DUF659" evidence="8">
    <location>
        <begin position="147"/>
        <end position="295"/>
    </location>
</feature>
<dbReference type="Gramene" id="KRH43503">
    <property type="protein sequence ID" value="KRH43503"/>
    <property type="gene ID" value="GLYMA_08G154000"/>
</dbReference>
<evidence type="ECO:0008006" key="13">
    <source>
        <dbReference type="Google" id="ProtNLM"/>
    </source>
</evidence>
<accession>A0A0R0IWR4</accession>
<keyword evidence="5" id="KW-0238">DNA-binding</keyword>
<dbReference type="SUPFAM" id="SSF53098">
    <property type="entry name" value="Ribonuclease H-like"/>
    <property type="match status" value="1"/>
</dbReference>
<feature type="domain" description="HAT C-terminal dimerisation" evidence="9">
    <location>
        <begin position="479"/>
        <end position="551"/>
    </location>
</feature>
<dbReference type="OMA" id="STCATHT"/>
<evidence type="ECO:0000256" key="4">
    <source>
        <dbReference type="ARBA" id="ARBA00022833"/>
    </source>
</evidence>
<dbReference type="PaxDb" id="3847-GLYMA08G16346.1"/>
<dbReference type="EMBL" id="CM000841">
    <property type="protein sequence ID" value="KRH43503.1"/>
    <property type="molecule type" value="Genomic_DNA"/>
</dbReference>
<dbReference type="EnsemblPlants" id="KRH43503">
    <property type="protein sequence ID" value="KRH43503"/>
    <property type="gene ID" value="GLYMA_08G154000"/>
</dbReference>
<keyword evidence="6" id="KW-0539">Nucleus</keyword>
<evidence type="ECO:0000313" key="11">
    <source>
        <dbReference type="EnsemblPlants" id="KRH43503"/>
    </source>
</evidence>
<dbReference type="InterPro" id="IPR008906">
    <property type="entry name" value="HATC_C_dom"/>
</dbReference>
<dbReference type="InterPro" id="IPR007021">
    <property type="entry name" value="DUF659"/>
</dbReference>
<dbReference type="Pfam" id="PF02892">
    <property type="entry name" value="zf-BED"/>
    <property type="match status" value="1"/>
</dbReference>
<dbReference type="InterPro" id="IPR003656">
    <property type="entry name" value="Znf_BED"/>
</dbReference>
<dbReference type="PANTHER" id="PTHR32166">
    <property type="entry name" value="OSJNBA0013A04.12 PROTEIN"/>
    <property type="match status" value="1"/>
</dbReference>
<dbReference type="Pfam" id="PF04937">
    <property type="entry name" value="DUF659"/>
    <property type="match status" value="1"/>
</dbReference>
<sequence length="602" mass="69126">MANEGSSNPSSTDSGWKYCTRGQGNSCVCNFCGKVTKGGITRAKEHLMAKPGNVAAYAKCPKEVREELWGYLKDTKKQESETFQRMRQHFLEDYGDSDEERALDEGVHQYIARFWYQAGLSFNLVKLQSFHKMLTNVGAFGPNLRPPSYHEIRVPLLAKELENTEILLKDQKELWGRFGCSIMSDVWTDRKQRSIINFLVNCTAGTMFYKSIDPSNFVKSGEKTFELLDSIVEEIGEEKVVQVITGNGSNYVLAGKFLERKRSHLYWIPCAAHCIDLMLEDIGKLPLIKKTILRAISLVGFIYSHSSTLSLLRFATSFLTLERLHKEKGNLRKMFVSDDWTNNKLSKEAKGKEATKTVLMSAFWNNVLYILKVMAPLVKVPHLAMEKAKEAIRKSFEYNESKYKEVFEIIDSRWTCQLHHPLHAAGHFLNPDLFFSNHSMEFDFEVVNGLGETKDSYRATIYKMGGGMFGAKFAIQQRSIVSPAQWWLSYGLSTPNLQHLAIKILILTCSASGCECNWIAHNFFFSYLLHIHSKKRNRHEHKRLHNLVYVECNQALVKRYNYRDEIDPISLNDIDIHKWLVGQMDGDDENDDGLPWDVVFEE</sequence>
<feature type="domain" description="BED-type" evidence="7">
    <location>
        <begin position="16"/>
        <end position="47"/>
    </location>
</feature>
<dbReference type="InterPro" id="IPR012337">
    <property type="entry name" value="RNaseH-like_sf"/>
</dbReference>
<keyword evidence="3" id="KW-0863">Zinc-finger</keyword>
<dbReference type="GO" id="GO:0005634">
    <property type="term" value="C:nucleus"/>
    <property type="evidence" value="ECO:0007669"/>
    <property type="project" value="UniProtKB-SubCell"/>
</dbReference>
<evidence type="ECO:0000256" key="5">
    <source>
        <dbReference type="ARBA" id="ARBA00023125"/>
    </source>
</evidence>
<reference evidence="10" key="3">
    <citation type="submission" date="2018-07" db="EMBL/GenBank/DDBJ databases">
        <title>WGS assembly of Glycine max.</title>
        <authorList>
            <person name="Schmutz J."/>
            <person name="Cannon S."/>
            <person name="Schlueter J."/>
            <person name="Ma J."/>
            <person name="Mitros T."/>
            <person name="Nelson W."/>
            <person name="Hyten D."/>
            <person name="Song Q."/>
            <person name="Thelen J."/>
            <person name="Cheng J."/>
            <person name="Xu D."/>
            <person name="Hellsten U."/>
            <person name="May G."/>
            <person name="Yu Y."/>
            <person name="Sakurai T."/>
            <person name="Umezawa T."/>
            <person name="Bhattacharyya M."/>
            <person name="Sandhu D."/>
            <person name="Valliyodan B."/>
            <person name="Lindquist E."/>
            <person name="Peto M."/>
            <person name="Grant D."/>
            <person name="Shu S."/>
            <person name="Goodstein D."/>
            <person name="Barry K."/>
            <person name="Futrell-Griggs M."/>
            <person name="Abernathy B."/>
            <person name="Du J."/>
            <person name="Tian Z."/>
            <person name="Zhu L."/>
            <person name="Gill N."/>
            <person name="Joshi T."/>
            <person name="Libault M."/>
            <person name="Sethuraman A."/>
            <person name="Zhang X."/>
            <person name="Shinozaki K."/>
            <person name="Nguyen H."/>
            <person name="Wing R."/>
            <person name="Cregan P."/>
            <person name="Specht J."/>
            <person name="Grimwood J."/>
            <person name="Rokhsar D."/>
            <person name="Stacey G."/>
            <person name="Shoemaker R."/>
            <person name="Jackson S."/>
        </authorList>
    </citation>
    <scope>NUCLEOTIDE SEQUENCE</scope>
    <source>
        <tissue evidence="10">Callus</tissue>
    </source>
</reference>
<dbReference type="GO" id="GO:0046983">
    <property type="term" value="F:protein dimerization activity"/>
    <property type="evidence" value="ECO:0007669"/>
    <property type="project" value="InterPro"/>
</dbReference>
<evidence type="ECO:0000313" key="12">
    <source>
        <dbReference type="Proteomes" id="UP000008827"/>
    </source>
</evidence>
<reference evidence="11" key="2">
    <citation type="submission" date="2018-02" db="UniProtKB">
        <authorList>
            <consortium name="EnsemblPlants"/>
        </authorList>
    </citation>
    <scope>IDENTIFICATION</scope>
    <source>
        <strain evidence="11">Williams 82</strain>
    </source>
</reference>
<proteinExistence type="predicted"/>